<evidence type="ECO:0000259" key="8">
    <source>
        <dbReference type="PROSITE" id="PS50003"/>
    </source>
</evidence>
<evidence type="ECO:0000256" key="2">
    <source>
        <dbReference type="ARBA" id="ARBA00022490"/>
    </source>
</evidence>
<evidence type="ECO:0000256" key="3">
    <source>
        <dbReference type="ARBA" id="ARBA00022723"/>
    </source>
</evidence>
<evidence type="ECO:0000313" key="11">
    <source>
        <dbReference type="Proteomes" id="UP000314982"/>
    </source>
</evidence>
<dbReference type="Gene3D" id="2.30.29.30">
    <property type="entry name" value="Pleckstrin-homology domain (PH domain)/Phosphotyrosine-binding domain (PTB)"/>
    <property type="match status" value="1"/>
</dbReference>
<comment type="subcellular location">
    <subcellularLocation>
        <location evidence="1">Cytoplasm</location>
    </subcellularLocation>
</comment>
<dbReference type="InterPro" id="IPR037278">
    <property type="entry name" value="ARFGAP/RecO"/>
</dbReference>
<evidence type="ECO:0000256" key="4">
    <source>
        <dbReference type="ARBA" id="ARBA00022737"/>
    </source>
</evidence>
<dbReference type="PROSITE" id="PS50003">
    <property type="entry name" value="PH_DOMAIN"/>
    <property type="match status" value="1"/>
</dbReference>
<dbReference type="GO" id="GO:0008168">
    <property type="term" value="F:methyltransferase activity"/>
    <property type="evidence" value="ECO:0007669"/>
    <property type="project" value="InterPro"/>
</dbReference>
<dbReference type="Gene3D" id="1.20.1270.60">
    <property type="entry name" value="Arfaptin homology (AH) domain/BAR domain"/>
    <property type="match status" value="1"/>
</dbReference>
<dbReference type="PANTHER" id="PTHR45854:SF1">
    <property type="entry name" value="ARF-GAP WITH SH3 DOMAIN, ANK REPEAT AND PH DOMAIN-CONTAINING PROTEIN 3"/>
    <property type="match status" value="1"/>
</dbReference>
<proteinExistence type="predicted"/>
<keyword evidence="11" id="KW-1185">Reference proteome</keyword>
<dbReference type="InterPro" id="IPR011993">
    <property type="entry name" value="PH-like_dom_sf"/>
</dbReference>
<dbReference type="SUPFAM" id="SSF57863">
    <property type="entry name" value="ArfGap/RecO-like zinc finger"/>
    <property type="match status" value="1"/>
</dbReference>
<reference evidence="11" key="1">
    <citation type="submission" date="2018-06" db="EMBL/GenBank/DDBJ databases">
        <title>Genome assembly of Danube salmon.</title>
        <authorList>
            <person name="Macqueen D.J."/>
            <person name="Gundappa M.K."/>
        </authorList>
    </citation>
    <scope>NUCLEOTIDE SEQUENCE [LARGE SCALE GENOMIC DNA]</scope>
</reference>
<dbReference type="Pfam" id="PF09004">
    <property type="entry name" value="ALKBH8_N"/>
    <property type="match status" value="1"/>
</dbReference>
<dbReference type="FunFam" id="2.30.29.30:FF:000012">
    <property type="entry name" value="Arf-GAP with SH3 domain, ANK repeat and PH domain-containing protein 2"/>
    <property type="match status" value="1"/>
</dbReference>
<dbReference type="Pfam" id="PF01412">
    <property type="entry name" value="ArfGap"/>
    <property type="match status" value="1"/>
</dbReference>
<evidence type="ECO:0000256" key="6">
    <source>
        <dbReference type="ARBA" id="ARBA00023043"/>
    </source>
</evidence>
<dbReference type="InterPro" id="IPR037844">
    <property type="entry name" value="PH_ASAP"/>
</dbReference>
<keyword evidence="6" id="KW-0040">ANK repeat</keyword>
<dbReference type="PANTHER" id="PTHR45854">
    <property type="entry name" value="ASAP FAMILY MEMBER"/>
    <property type="match status" value="1"/>
</dbReference>
<dbReference type="SMART" id="SM00233">
    <property type="entry name" value="PH"/>
    <property type="match status" value="1"/>
</dbReference>
<sequence length="718" mass="82478">LSFFLSFFLQGAINDLPQICHAENKEQYIEVLENLGNSHLTQDNNEVSTGFLNMAVFTREVTALFKNLVQNLNNIISFPLENVLKSELRDTRLVSNPTVVYSTYGKLEKERREKSRQPGLIRMEGYDVTEDMERERRTFQLQMCEYLLKIQELRVRQGPDLLQSLIKYFQAQLNFFQDGLKAAESLSPFVEKLATSVHMVITTNSVLSFFSPVLSQEYLTRKNSGNGYSIHQPQGNKKYGTEKSGFLQKRSDGIRKVWQKRKCGVKYGCLTISHSTINRPPAKLNLLTCQVRPNPDERRTFDLVTHNRTYHFQAEDEQECMIWVSVLQNSKEEALNTVLGGDQPQFQDSGLQELARAVITELRHMPGNEACADCGAHDPTWLSTNLGILTCIECSGIHRELGVHYSRIQSLTLDMLSTSELLLAVSIGNTRFNDIMEANLPNDSIKPLPQSDMNARKEYIMAKYVERRYVLHRDRDREDGEPWRVYDAVRSRDLTALLQLYAQGEDLAKPLVRALGVWCQENNLSLNVSKTKEMIVDFRKQEREHPPIHIEGTVVEKVESFKFLGVHITDKLNWSTHTDSVVKKAQQRLFNLRRLKKFGLSPKSLTNFYRCTIESILSGCITAWYGNCSAHNRKALQRVVRTAQRITGGKLPALQDTYTTRCHRKAKKIIKDNNHPSHCLFTPLSSRRRGQYRCIKAGTERLKNSFYLKAIRLLNSHH</sequence>
<dbReference type="SMART" id="SM00105">
    <property type="entry name" value="ArfGap"/>
    <property type="match status" value="1"/>
</dbReference>
<dbReference type="Pfam" id="PF00169">
    <property type="entry name" value="PH"/>
    <property type="match status" value="1"/>
</dbReference>
<name>A0A4W5LZ45_9TELE</name>
<evidence type="ECO:0000313" key="10">
    <source>
        <dbReference type="Ensembl" id="ENSHHUP00000031203.1"/>
    </source>
</evidence>
<keyword evidence="5" id="KW-0862">Zinc</keyword>
<evidence type="ECO:0000256" key="5">
    <source>
        <dbReference type="ARBA" id="ARBA00022833"/>
    </source>
</evidence>
<keyword evidence="4" id="KW-0677">Repeat</keyword>
<dbReference type="CDD" id="cd13251">
    <property type="entry name" value="PH_ASAP"/>
    <property type="match status" value="1"/>
</dbReference>
<dbReference type="Ensembl" id="ENSHHUT00000032496.1">
    <property type="protein sequence ID" value="ENSHHUP00000031203.1"/>
    <property type="gene ID" value="ENSHHUG00000019741.1"/>
</dbReference>
<dbReference type="InterPro" id="IPR027267">
    <property type="entry name" value="AH/BAR_dom_sf"/>
</dbReference>
<organism evidence="10 11">
    <name type="scientific">Hucho hucho</name>
    <name type="common">huchen</name>
    <dbReference type="NCBI Taxonomy" id="62062"/>
    <lineage>
        <taxon>Eukaryota</taxon>
        <taxon>Metazoa</taxon>
        <taxon>Chordata</taxon>
        <taxon>Craniata</taxon>
        <taxon>Vertebrata</taxon>
        <taxon>Euteleostomi</taxon>
        <taxon>Actinopterygii</taxon>
        <taxon>Neopterygii</taxon>
        <taxon>Teleostei</taxon>
        <taxon>Protacanthopterygii</taxon>
        <taxon>Salmoniformes</taxon>
        <taxon>Salmonidae</taxon>
        <taxon>Salmoninae</taxon>
        <taxon>Hucho</taxon>
    </lineage>
</organism>
<dbReference type="Proteomes" id="UP000314982">
    <property type="component" value="Unassembled WGS sequence"/>
</dbReference>
<dbReference type="InterPro" id="IPR001849">
    <property type="entry name" value="PH_domain"/>
</dbReference>
<evidence type="ECO:0000256" key="1">
    <source>
        <dbReference type="ARBA" id="ARBA00004496"/>
    </source>
</evidence>
<dbReference type="Gene3D" id="1.25.40.950">
    <property type="match status" value="1"/>
</dbReference>
<dbReference type="InterPro" id="IPR038508">
    <property type="entry name" value="ArfGAP_dom_sf"/>
</dbReference>
<dbReference type="SUPFAM" id="SSF48403">
    <property type="entry name" value="Ankyrin repeat"/>
    <property type="match status" value="1"/>
</dbReference>
<protein>
    <submittedName>
        <fullName evidence="10">ArfGAP with SH3 domain, ankyrin repeat and PH domain 3</fullName>
    </submittedName>
</protein>
<dbReference type="GO" id="GO:0005096">
    <property type="term" value="F:GTPase activator activity"/>
    <property type="evidence" value="ECO:0007669"/>
    <property type="project" value="InterPro"/>
</dbReference>
<keyword evidence="7" id="KW-0863">Zinc-finger</keyword>
<dbReference type="GO" id="GO:0016706">
    <property type="term" value="F:2-oxoglutarate-dependent dioxygenase activity"/>
    <property type="evidence" value="ECO:0007669"/>
    <property type="project" value="InterPro"/>
</dbReference>
<dbReference type="InterPro" id="IPR001164">
    <property type="entry name" value="ArfGAP_dom"/>
</dbReference>
<accession>A0A4W5LZ45</accession>
<dbReference type="InterPro" id="IPR036770">
    <property type="entry name" value="Ankyrin_rpt-contain_sf"/>
</dbReference>
<dbReference type="InterPro" id="IPR004148">
    <property type="entry name" value="BAR_dom"/>
</dbReference>
<dbReference type="SUPFAM" id="SSF103657">
    <property type="entry name" value="BAR/IMD domain-like"/>
    <property type="match status" value="1"/>
</dbReference>
<dbReference type="SUPFAM" id="SSF50729">
    <property type="entry name" value="PH domain-like"/>
    <property type="match status" value="1"/>
</dbReference>
<dbReference type="GO" id="GO:0008270">
    <property type="term" value="F:zinc ion binding"/>
    <property type="evidence" value="ECO:0007669"/>
    <property type="project" value="UniProtKB-KW"/>
</dbReference>
<dbReference type="PRINTS" id="PR00405">
    <property type="entry name" value="REVINTRACTNG"/>
</dbReference>
<dbReference type="InterPro" id="IPR043593">
    <property type="entry name" value="ASAP"/>
</dbReference>
<dbReference type="Gene3D" id="1.10.220.150">
    <property type="entry name" value="Arf GTPase activating protein"/>
    <property type="match status" value="1"/>
</dbReference>
<dbReference type="Pfam" id="PF16746">
    <property type="entry name" value="BAR_3"/>
    <property type="match status" value="1"/>
</dbReference>
<dbReference type="PROSITE" id="PS50115">
    <property type="entry name" value="ARFGAP"/>
    <property type="match status" value="1"/>
</dbReference>
<feature type="domain" description="PH" evidence="8">
    <location>
        <begin position="240"/>
        <end position="332"/>
    </location>
</feature>
<evidence type="ECO:0000259" key="9">
    <source>
        <dbReference type="PROSITE" id="PS50115"/>
    </source>
</evidence>
<dbReference type="FunFam" id="1.10.220.150:FF:000002">
    <property type="entry name" value="arf-GAP with SH3 domain, ANK repeat and PH domain-containing protein 1"/>
    <property type="match status" value="1"/>
</dbReference>
<feature type="domain" description="Arf-GAP" evidence="9">
    <location>
        <begin position="356"/>
        <end position="477"/>
    </location>
</feature>
<dbReference type="GO" id="GO:0005737">
    <property type="term" value="C:cytoplasm"/>
    <property type="evidence" value="ECO:0007669"/>
    <property type="project" value="UniProtKB-SubCell"/>
</dbReference>
<reference evidence="10" key="3">
    <citation type="submission" date="2025-09" db="UniProtKB">
        <authorList>
            <consortium name="Ensembl"/>
        </authorList>
    </citation>
    <scope>IDENTIFICATION</scope>
</reference>
<keyword evidence="3" id="KW-0479">Metal-binding</keyword>
<dbReference type="AlphaFoldDB" id="A0A4W5LZ45"/>
<evidence type="ECO:0000256" key="7">
    <source>
        <dbReference type="PROSITE-ProRule" id="PRU00288"/>
    </source>
</evidence>
<dbReference type="InterPro" id="IPR015095">
    <property type="entry name" value="AlkB_hom8_N"/>
</dbReference>
<reference evidence="10" key="2">
    <citation type="submission" date="2025-08" db="UniProtKB">
        <authorList>
            <consortium name="Ensembl"/>
        </authorList>
    </citation>
    <scope>IDENTIFICATION</scope>
</reference>
<keyword evidence="2" id="KW-0963">Cytoplasm</keyword>
<dbReference type="GeneTree" id="ENSGT00940000165326"/>